<sequence length="229" mass="27414">MNFLSHFYFDRDEENPYRIMGIVLPDLLKNANKEWNLRPEKNEHLFLHDDSQRGLLEGWKRHLEVDRYFHSSEFFRRHTSILRLQIVPHLLHSNVRPSFVAHIALELMLDSLLLTELNLNSSRFYTQLTNADEDMLDNFLLLNNIPEPSTFFNFLEGFIRSKYLESYREPKDIMYAIGKICQRIWPQPFTDEEKFRIATILTAYLEVLKEDFITIFNQIEVRLLPYAAK</sequence>
<organism evidence="1 2">
    <name type="scientific">Arcticibacter pallidicorallinus</name>
    <dbReference type="NCBI Taxonomy" id="1259464"/>
    <lineage>
        <taxon>Bacteria</taxon>
        <taxon>Pseudomonadati</taxon>
        <taxon>Bacteroidota</taxon>
        <taxon>Sphingobacteriia</taxon>
        <taxon>Sphingobacteriales</taxon>
        <taxon>Sphingobacteriaceae</taxon>
        <taxon>Arcticibacter</taxon>
    </lineage>
</organism>
<accession>A0A2T0UBW8</accession>
<comment type="caution">
    <text evidence="1">The sequence shown here is derived from an EMBL/GenBank/DDBJ whole genome shotgun (WGS) entry which is preliminary data.</text>
</comment>
<reference evidence="1 2" key="1">
    <citation type="submission" date="2018-03" db="EMBL/GenBank/DDBJ databases">
        <title>Genomic Encyclopedia of Type Strains, Phase III (KMG-III): the genomes of soil and plant-associated and newly described type strains.</title>
        <authorList>
            <person name="Whitman W."/>
        </authorList>
    </citation>
    <scope>NUCLEOTIDE SEQUENCE [LARGE SCALE GENOMIC DNA]</scope>
    <source>
        <strain evidence="1 2">CGMCC 1.9313</strain>
    </source>
</reference>
<dbReference type="GO" id="GO:0006633">
    <property type="term" value="P:fatty acid biosynthetic process"/>
    <property type="evidence" value="ECO:0007669"/>
    <property type="project" value="InterPro"/>
</dbReference>
<keyword evidence="2" id="KW-1185">Reference proteome</keyword>
<dbReference type="Proteomes" id="UP000238034">
    <property type="component" value="Unassembled WGS sequence"/>
</dbReference>
<dbReference type="Pfam" id="PF04336">
    <property type="entry name" value="ACP_PD"/>
    <property type="match status" value="1"/>
</dbReference>
<protein>
    <recommendedName>
        <fullName evidence="3">Acyl carrier protein phosphodiesterase</fullName>
    </recommendedName>
</protein>
<gene>
    <name evidence="1" type="ORF">B0I27_101353</name>
</gene>
<dbReference type="AlphaFoldDB" id="A0A2T0UBW8"/>
<proteinExistence type="predicted"/>
<dbReference type="OrthoDB" id="790170at2"/>
<dbReference type="InterPro" id="IPR007431">
    <property type="entry name" value="ACP_PD"/>
</dbReference>
<evidence type="ECO:0000313" key="2">
    <source>
        <dbReference type="Proteomes" id="UP000238034"/>
    </source>
</evidence>
<dbReference type="EMBL" id="PVTH01000001">
    <property type="protein sequence ID" value="PRY55384.1"/>
    <property type="molecule type" value="Genomic_DNA"/>
</dbReference>
<evidence type="ECO:0000313" key="1">
    <source>
        <dbReference type="EMBL" id="PRY55384.1"/>
    </source>
</evidence>
<evidence type="ECO:0008006" key="3">
    <source>
        <dbReference type="Google" id="ProtNLM"/>
    </source>
</evidence>
<name>A0A2T0UBW8_9SPHI</name>
<dbReference type="RefSeq" id="WP_106290752.1">
    <property type="nucleotide sequence ID" value="NZ_PVTH01000001.1"/>
</dbReference>
<dbReference type="GO" id="GO:0008770">
    <property type="term" value="F:[acyl-carrier-protein] phosphodiesterase activity"/>
    <property type="evidence" value="ECO:0007669"/>
    <property type="project" value="InterPro"/>
</dbReference>